<dbReference type="InterPro" id="IPR036770">
    <property type="entry name" value="Ankyrin_rpt-contain_sf"/>
</dbReference>
<organism evidence="5 6">
    <name type="scientific">Dactylonectria macrodidyma</name>
    <dbReference type="NCBI Taxonomy" id="307937"/>
    <lineage>
        <taxon>Eukaryota</taxon>
        <taxon>Fungi</taxon>
        <taxon>Dikarya</taxon>
        <taxon>Ascomycota</taxon>
        <taxon>Pezizomycotina</taxon>
        <taxon>Sordariomycetes</taxon>
        <taxon>Hypocreomycetidae</taxon>
        <taxon>Hypocreales</taxon>
        <taxon>Nectriaceae</taxon>
        <taxon>Dactylonectria</taxon>
    </lineage>
</organism>
<keyword evidence="6" id="KW-1185">Reference proteome</keyword>
<dbReference type="Proteomes" id="UP000738349">
    <property type="component" value="Unassembled WGS sequence"/>
</dbReference>
<evidence type="ECO:0000256" key="3">
    <source>
        <dbReference type="PROSITE-ProRule" id="PRU00023"/>
    </source>
</evidence>
<dbReference type="EMBL" id="JAGMUV010000025">
    <property type="protein sequence ID" value="KAH7120626.1"/>
    <property type="molecule type" value="Genomic_DNA"/>
</dbReference>
<dbReference type="Gene3D" id="1.25.40.20">
    <property type="entry name" value="Ankyrin repeat-containing domain"/>
    <property type="match status" value="1"/>
</dbReference>
<dbReference type="AlphaFoldDB" id="A0A9P9DL83"/>
<evidence type="ECO:0000313" key="6">
    <source>
        <dbReference type="Proteomes" id="UP000738349"/>
    </source>
</evidence>
<dbReference type="Pfam" id="PF12796">
    <property type="entry name" value="Ank_2"/>
    <property type="match status" value="1"/>
</dbReference>
<keyword evidence="1" id="KW-0677">Repeat</keyword>
<name>A0A9P9DL83_9HYPO</name>
<keyword evidence="4" id="KW-0812">Transmembrane</keyword>
<dbReference type="GO" id="GO:0085020">
    <property type="term" value="P:protein K6-linked ubiquitination"/>
    <property type="evidence" value="ECO:0007669"/>
    <property type="project" value="TreeGrafter"/>
</dbReference>
<feature type="transmembrane region" description="Helical" evidence="4">
    <location>
        <begin position="78"/>
        <end position="98"/>
    </location>
</feature>
<dbReference type="PROSITE" id="PS50297">
    <property type="entry name" value="ANK_REP_REGION"/>
    <property type="match status" value="3"/>
</dbReference>
<gene>
    <name evidence="5" type="ORF">EDB81DRAFT_914337</name>
</gene>
<comment type="caution">
    <text evidence="5">The sequence shown here is derived from an EMBL/GenBank/DDBJ whole genome shotgun (WGS) entry which is preliminary data.</text>
</comment>
<evidence type="ECO:0000256" key="1">
    <source>
        <dbReference type="ARBA" id="ARBA00022737"/>
    </source>
</evidence>
<dbReference type="OrthoDB" id="20872at2759"/>
<evidence type="ECO:0000256" key="2">
    <source>
        <dbReference type="ARBA" id="ARBA00023043"/>
    </source>
</evidence>
<dbReference type="GO" id="GO:0004842">
    <property type="term" value="F:ubiquitin-protein transferase activity"/>
    <property type="evidence" value="ECO:0007669"/>
    <property type="project" value="TreeGrafter"/>
</dbReference>
<dbReference type="PROSITE" id="PS50088">
    <property type="entry name" value="ANK_REPEAT"/>
    <property type="match status" value="3"/>
</dbReference>
<keyword evidence="4" id="KW-0472">Membrane</keyword>
<proteinExistence type="predicted"/>
<keyword evidence="2 3" id="KW-0040">ANK repeat</keyword>
<dbReference type="SMART" id="SM00248">
    <property type="entry name" value="ANK"/>
    <property type="match status" value="3"/>
</dbReference>
<keyword evidence="4" id="KW-1133">Transmembrane helix</keyword>
<protein>
    <submittedName>
        <fullName evidence="5">Ankyrin repeat-containing domain protein</fullName>
    </submittedName>
</protein>
<dbReference type="PANTHER" id="PTHR24171:SF8">
    <property type="entry name" value="BRCA1-ASSOCIATED RING DOMAIN PROTEIN 1"/>
    <property type="match status" value="1"/>
</dbReference>
<dbReference type="PANTHER" id="PTHR24171">
    <property type="entry name" value="ANKYRIN REPEAT DOMAIN-CONTAINING PROTEIN 39-RELATED"/>
    <property type="match status" value="1"/>
</dbReference>
<evidence type="ECO:0000313" key="5">
    <source>
        <dbReference type="EMBL" id="KAH7120626.1"/>
    </source>
</evidence>
<accession>A0A9P9DL83</accession>
<feature type="repeat" description="ANK" evidence="3">
    <location>
        <begin position="244"/>
        <end position="276"/>
    </location>
</feature>
<feature type="repeat" description="ANK" evidence="3">
    <location>
        <begin position="211"/>
        <end position="243"/>
    </location>
</feature>
<feature type="repeat" description="ANK" evidence="3">
    <location>
        <begin position="178"/>
        <end position="210"/>
    </location>
</feature>
<reference evidence="5" key="1">
    <citation type="journal article" date="2021" name="Nat. Commun.">
        <title>Genetic determinants of endophytism in the Arabidopsis root mycobiome.</title>
        <authorList>
            <person name="Mesny F."/>
            <person name="Miyauchi S."/>
            <person name="Thiergart T."/>
            <person name="Pickel B."/>
            <person name="Atanasova L."/>
            <person name="Karlsson M."/>
            <person name="Huettel B."/>
            <person name="Barry K.W."/>
            <person name="Haridas S."/>
            <person name="Chen C."/>
            <person name="Bauer D."/>
            <person name="Andreopoulos W."/>
            <person name="Pangilinan J."/>
            <person name="LaButti K."/>
            <person name="Riley R."/>
            <person name="Lipzen A."/>
            <person name="Clum A."/>
            <person name="Drula E."/>
            <person name="Henrissat B."/>
            <person name="Kohler A."/>
            <person name="Grigoriev I.V."/>
            <person name="Martin F.M."/>
            <person name="Hacquard S."/>
        </authorList>
    </citation>
    <scope>NUCLEOTIDE SEQUENCE</scope>
    <source>
        <strain evidence="5">MPI-CAGE-AT-0147</strain>
    </source>
</reference>
<evidence type="ECO:0000256" key="4">
    <source>
        <dbReference type="SAM" id="Phobius"/>
    </source>
</evidence>
<sequence length="295" mass="32803">MYLSACSLVALRTLARRKWLAADNHIDSVSAWNTLQNMLWLAEKLGKIVATCFGPPSGCVLSRSSFNHYRNNLDSPCFTLALAISILISIAITYNMLLNLPLELQQMSLDKHELLVLRATCHHLDRLCHQDITKKIIDEMRDDNITTTYLYKSVEHQRHGFLQRLLSLQPPLDQTDAAGETALHKAVRRNCLFCVQHLLGAGANPSFATTQGWSSLMLAARYDHVALANELLQAGAEVNAQGFHGWTALHLAHTYGYADMSRVLAYAGADQNIADNDGVKAKEASCGNKCWGVWR</sequence>
<dbReference type="SUPFAM" id="SSF48403">
    <property type="entry name" value="Ankyrin repeat"/>
    <property type="match status" value="1"/>
</dbReference>
<dbReference type="InterPro" id="IPR002110">
    <property type="entry name" value="Ankyrin_rpt"/>
</dbReference>